<dbReference type="Proteomes" id="UP000295361">
    <property type="component" value="Unassembled WGS sequence"/>
</dbReference>
<keyword evidence="4" id="KW-1185">Reference proteome</keyword>
<dbReference type="InterPro" id="IPR052177">
    <property type="entry name" value="Divisome_Glycosyl_Hydrolase"/>
</dbReference>
<sequence length="507" mass="56175">MSAMSRRALLAGAASAGLVACTTGPGLAGSRWVAAPELANLPPPAPREFRAAWVATVANIDWPSRKGLSAAEQQAEVLALLDQAAALKLNAIILQIRTSADALYESALEPWSEYLTGTQGQSPGYDPLALWIAEAHRRGIELHAWFNPFRARQSSATSALAGTHLSQTQPDWVKRYGDQLWIDPGEPGAADHTLAVFMDVLQRYDVDGIHIDDYFYPYPINDSSPSKAEIDFPDQPSWQRYLDGGGMLTRADWRRRNVDDLIERLYNGIRQTKPWVRFGISPFGLPRPDLRPPGITGFSQYHKLYADVERWLAEGWLDYLVPQLYWPIAQRPQAFAPLLEAWHGLNPKGRHVWPGLFTSRITDKADSWQPDEVLSQIALVREQRPGTGHAHFSMVALSQNRKGLADALKAGPYAEPALVPATPWLTDRLPDATVLTVSAAADGQWRLRLRPAARRHAAWLHQDGRWSFRLLTQAETLLPAAGLDAIVVSAINRIGQEGLRAGYALQP</sequence>
<gene>
    <name evidence="3" type="ORF">DES47_11229</name>
</gene>
<keyword evidence="1" id="KW-0732">Signal</keyword>
<organism evidence="3 4">
    <name type="scientific">Roseateles toxinivorans</name>
    <dbReference type="NCBI Taxonomy" id="270368"/>
    <lineage>
        <taxon>Bacteria</taxon>
        <taxon>Pseudomonadati</taxon>
        <taxon>Pseudomonadota</taxon>
        <taxon>Betaproteobacteria</taxon>
        <taxon>Burkholderiales</taxon>
        <taxon>Sphaerotilaceae</taxon>
        <taxon>Roseateles</taxon>
    </lineage>
</organism>
<dbReference type="InterPro" id="IPR006311">
    <property type="entry name" value="TAT_signal"/>
</dbReference>
<feature type="domain" description="Glycosyl hydrolase-like 10" evidence="2">
    <location>
        <begin position="48"/>
        <end position="360"/>
    </location>
</feature>
<dbReference type="InterPro" id="IPR003790">
    <property type="entry name" value="GHL10"/>
</dbReference>
<dbReference type="SUPFAM" id="SSF51445">
    <property type="entry name" value="(Trans)glycosidases"/>
    <property type="match status" value="1"/>
</dbReference>
<dbReference type="PANTHER" id="PTHR43405">
    <property type="entry name" value="GLYCOSYL HYDROLASE DIGH"/>
    <property type="match status" value="1"/>
</dbReference>
<dbReference type="InterPro" id="IPR017853">
    <property type="entry name" value="GH"/>
</dbReference>
<dbReference type="OrthoDB" id="9773203at2"/>
<keyword evidence="3" id="KW-0449">Lipoprotein</keyword>
<dbReference type="PROSITE" id="PS51318">
    <property type="entry name" value="TAT"/>
    <property type="match status" value="1"/>
</dbReference>
<dbReference type="Gene3D" id="3.20.20.80">
    <property type="entry name" value="Glycosidases"/>
    <property type="match status" value="1"/>
</dbReference>
<dbReference type="InParanoid" id="A0A4R6QIK9"/>
<dbReference type="PANTHER" id="PTHR43405:SF1">
    <property type="entry name" value="GLYCOSYL HYDROLASE DIGH"/>
    <property type="match status" value="1"/>
</dbReference>
<proteinExistence type="predicted"/>
<evidence type="ECO:0000259" key="2">
    <source>
        <dbReference type="Pfam" id="PF02638"/>
    </source>
</evidence>
<comment type="caution">
    <text evidence="3">The sequence shown here is derived from an EMBL/GenBank/DDBJ whole genome shotgun (WGS) entry which is preliminary data.</text>
</comment>
<reference evidence="3 4" key="1">
    <citation type="submission" date="2019-03" db="EMBL/GenBank/DDBJ databases">
        <title>Genomic Encyclopedia of Type Strains, Phase IV (KMG-IV): sequencing the most valuable type-strain genomes for metagenomic binning, comparative biology and taxonomic classification.</title>
        <authorList>
            <person name="Goeker M."/>
        </authorList>
    </citation>
    <scope>NUCLEOTIDE SEQUENCE [LARGE SCALE GENOMIC DNA]</scope>
    <source>
        <strain evidence="3 4">DSM 16998</strain>
    </source>
</reference>
<protein>
    <submittedName>
        <fullName evidence="3">Uncharacterized lipoprotein YddW (UPF0748 family)</fullName>
    </submittedName>
</protein>
<evidence type="ECO:0000256" key="1">
    <source>
        <dbReference type="ARBA" id="ARBA00022729"/>
    </source>
</evidence>
<name>A0A4R6QIK9_9BURK</name>
<dbReference type="FunCoup" id="A0A4R6QIK9">
    <property type="interactions" value="67"/>
</dbReference>
<dbReference type="Pfam" id="PF02638">
    <property type="entry name" value="GHL10"/>
    <property type="match status" value="1"/>
</dbReference>
<dbReference type="PROSITE" id="PS51257">
    <property type="entry name" value="PROKAR_LIPOPROTEIN"/>
    <property type="match status" value="1"/>
</dbReference>
<evidence type="ECO:0000313" key="3">
    <source>
        <dbReference type="EMBL" id="TDP61480.1"/>
    </source>
</evidence>
<dbReference type="EMBL" id="SNXS01000012">
    <property type="protein sequence ID" value="TDP61480.1"/>
    <property type="molecule type" value="Genomic_DNA"/>
</dbReference>
<dbReference type="AlphaFoldDB" id="A0A4R6QIK9"/>
<dbReference type="RefSeq" id="WP_133703568.1">
    <property type="nucleotide sequence ID" value="NZ_SNXS01000012.1"/>
</dbReference>
<evidence type="ECO:0000313" key="4">
    <source>
        <dbReference type="Proteomes" id="UP000295361"/>
    </source>
</evidence>
<accession>A0A4R6QIK9</accession>